<organism evidence="1 2">
    <name type="scientific">Nocardiopsis tropica</name>
    <dbReference type="NCBI Taxonomy" id="109330"/>
    <lineage>
        <taxon>Bacteria</taxon>
        <taxon>Bacillati</taxon>
        <taxon>Actinomycetota</taxon>
        <taxon>Actinomycetes</taxon>
        <taxon>Streptosporangiales</taxon>
        <taxon>Nocardiopsidaceae</taxon>
        <taxon>Nocardiopsis</taxon>
    </lineage>
</organism>
<accession>A0ABU7KI49</accession>
<proteinExistence type="predicted"/>
<evidence type="ECO:0000313" key="2">
    <source>
        <dbReference type="Proteomes" id="UP001348641"/>
    </source>
</evidence>
<dbReference type="RefSeq" id="WP_330156271.1">
    <property type="nucleotide sequence ID" value="NZ_BAAAJA010000006.1"/>
</dbReference>
<dbReference type="SUPFAM" id="SSF48452">
    <property type="entry name" value="TPR-like"/>
    <property type="match status" value="1"/>
</dbReference>
<protein>
    <recommendedName>
        <fullName evidence="3">Tetratricopeptide repeat protein</fullName>
    </recommendedName>
</protein>
<evidence type="ECO:0000313" key="1">
    <source>
        <dbReference type="EMBL" id="MEE2048962.1"/>
    </source>
</evidence>
<dbReference type="Proteomes" id="UP001348641">
    <property type="component" value="Unassembled WGS sequence"/>
</dbReference>
<reference evidence="1 2" key="1">
    <citation type="submission" date="2023-07" db="EMBL/GenBank/DDBJ databases">
        <authorList>
            <person name="Girao M."/>
            <person name="Carvalho M.F."/>
        </authorList>
    </citation>
    <scope>NUCLEOTIDE SEQUENCE [LARGE SCALE GENOMIC DNA]</scope>
    <source>
        <strain evidence="1 2">66/93</strain>
    </source>
</reference>
<sequence>MAPGELAEADRHAQELIDEGRFAQAVGVLDDVIDPAPAALGSESAQVVELFLLRATALALSDDAARARPEFTALADVLERQAGRDDERALLCHQQAAYCLAQLGETTRALHAAEEVLTRIRAVGGERSDDALDLRQAIAMWRLRSGDTGQAARELHALYADLRAQYGPQAPEALQVAEMLDRLRGRGTP</sequence>
<dbReference type="EMBL" id="JAUUCC010000001">
    <property type="protein sequence ID" value="MEE2048962.1"/>
    <property type="molecule type" value="Genomic_DNA"/>
</dbReference>
<dbReference type="InterPro" id="IPR011990">
    <property type="entry name" value="TPR-like_helical_dom_sf"/>
</dbReference>
<dbReference type="Gene3D" id="1.25.40.10">
    <property type="entry name" value="Tetratricopeptide repeat domain"/>
    <property type="match status" value="1"/>
</dbReference>
<evidence type="ECO:0008006" key="3">
    <source>
        <dbReference type="Google" id="ProtNLM"/>
    </source>
</evidence>
<gene>
    <name evidence="1" type="ORF">Q8A49_00430</name>
</gene>
<name>A0ABU7KI49_9ACTN</name>
<comment type="caution">
    <text evidence="1">The sequence shown here is derived from an EMBL/GenBank/DDBJ whole genome shotgun (WGS) entry which is preliminary data.</text>
</comment>